<evidence type="ECO:0000313" key="3">
    <source>
        <dbReference type="EnsemblPlants" id="AET3Gv20317600.1"/>
    </source>
</evidence>
<dbReference type="InterPro" id="IPR033734">
    <property type="entry name" value="Jacalin-like_lectin_dom_plant"/>
</dbReference>
<dbReference type="STRING" id="200361.A0A453EEI1"/>
<keyword evidence="1" id="KW-0430">Lectin</keyword>
<dbReference type="Gene3D" id="2.100.10.30">
    <property type="entry name" value="Jacalin-like lectin domain"/>
    <property type="match status" value="1"/>
</dbReference>
<evidence type="ECO:0000256" key="1">
    <source>
        <dbReference type="ARBA" id="ARBA00022734"/>
    </source>
</evidence>
<dbReference type="AlphaFoldDB" id="A0A453EEI1"/>
<sequence length="343" mass="37213">LGGRRNTKSQSLSIFHTVSLPGSSPTLHYNTLHTHSRAQYYIQVQHRSSGGARWRRPPQTPIPSTKRSCNTITAGNLHGNLPDKSKCISCFIRTGFSRCFIPTSYSRCHGVDRILQSVRVACAYGCSAVKLLYHEKGEHERTCPGKAGAAQKQGRVLKMGPCGGGGGDVWEMDVRGVDRIVKVVLWHSGAVDAISVSYERDGREEQAKHRGKPEGHRSEICLEPGEYLVGVKGNLGNFGGCFLLGTLTFISNLRTFGPYGTREGPPFDLPAAGGKIVGFHGRSGGLLDALGTYVSILPFVLHEHVNVYCTSSPDVLRMSTSIYFCILHVARHVPLVCVGGLVA</sequence>
<keyword evidence="4" id="KW-1185">Reference proteome</keyword>
<evidence type="ECO:0000313" key="4">
    <source>
        <dbReference type="Proteomes" id="UP000015105"/>
    </source>
</evidence>
<reference evidence="3" key="3">
    <citation type="journal article" date="2017" name="Nature">
        <title>Genome sequence of the progenitor of the wheat D genome Aegilops tauschii.</title>
        <authorList>
            <person name="Luo M.C."/>
            <person name="Gu Y.Q."/>
            <person name="Puiu D."/>
            <person name="Wang H."/>
            <person name="Twardziok S.O."/>
            <person name="Deal K.R."/>
            <person name="Huo N."/>
            <person name="Zhu T."/>
            <person name="Wang L."/>
            <person name="Wang Y."/>
            <person name="McGuire P.E."/>
            <person name="Liu S."/>
            <person name="Long H."/>
            <person name="Ramasamy R.K."/>
            <person name="Rodriguez J.C."/>
            <person name="Van S.L."/>
            <person name="Yuan L."/>
            <person name="Wang Z."/>
            <person name="Xia Z."/>
            <person name="Xiao L."/>
            <person name="Anderson O.D."/>
            <person name="Ouyang S."/>
            <person name="Liang Y."/>
            <person name="Zimin A.V."/>
            <person name="Pertea G."/>
            <person name="Qi P."/>
            <person name="Bennetzen J.L."/>
            <person name="Dai X."/>
            <person name="Dawson M.W."/>
            <person name="Muller H.G."/>
            <person name="Kugler K."/>
            <person name="Rivarola-Duarte L."/>
            <person name="Spannagl M."/>
            <person name="Mayer K.F.X."/>
            <person name="Lu F.H."/>
            <person name="Bevan M.W."/>
            <person name="Leroy P."/>
            <person name="Li P."/>
            <person name="You F.M."/>
            <person name="Sun Q."/>
            <person name="Liu Z."/>
            <person name="Lyons E."/>
            <person name="Wicker T."/>
            <person name="Salzberg S.L."/>
            <person name="Devos K.M."/>
            <person name="Dvorak J."/>
        </authorList>
    </citation>
    <scope>NUCLEOTIDE SEQUENCE [LARGE SCALE GENOMIC DNA]</scope>
    <source>
        <strain evidence="3">cv. AL8/78</strain>
    </source>
</reference>
<proteinExistence type="predicted"/>
<feature type="domain" description="Jacalin-type lectin" evidence="2">
    <location>
        <begin position="156"/>
        <end position="296"/>
    </location>
</feature>
<evidence type="ECO:0000259" key="2">
    <source>
        <dbReference type="PROSITE" id="PS51752"/>
    </source>
</evidence>
<dbReference type="Pfam" id="PF01419">
    <property type="entry name" value="Jacalin"/>
    <property type="match status" value="1"/>
</dbReference>
<dbReference type="Gramene" id="AET3Gv20317600.1">
    <property type="protein sequence ID" value="AET3Gv20317600.1"/>
    <property type="gene ID" value="AET3Gv20317600"/>
</dbReference>
<dbReference type="InterPro" id="IPR001229">
    <property type="entry name" value="Jacalin-like_lectin_dom"/>
</dbReference>
<reference evidence="3" key="4">
    <citation type="submission" date="2019-03" db="UniProtKB">
        <authorList>
            <consortium name="EnsemblPlants"/>
        </authorList>
    </citation>
    <scope>IDENTIFICATION</scope>
</reference>
<dbReference type="PROSITE" id="PS51752">
    <property type="entry name" value="JACALIN_LECTIN"/>
    <property type="match status" value="1"/>
</dbReference>
<dbReference type="GO" id="GO:0030246">
    <property type="term" value="F:carbohydrate binding"/>
    <property type="evidence" value="ECO:0007669"/>
    <property type="project" value="UniProtKB-KW"/>
</dbReference>
<dbReference type="SMART" id="SM00915">
    <property type="entry name" value="Jacalin"/>
    <property type="match status" value="1"/>
</dbReference>
<reference evidence="3" key="5">
    <citation type="journal article" date="2021" name="G3 (Bethesda)">
        <title>Aegilops tauschii genome assembly Aet v5.0 features greater sequence contiguity and improved annotation.</title>
        <authorList>
            <person name="Wang L."/>
            <person name="Zhu T."/>
            <person name="Rodriguez J.C."/>
            <person name="Deal K.R."/>
            <person name="Dubcovsky J."/>
            <person name="McGuire P.E."/>
            <person name="Lux T."/>
            <person name="Spannagl M."/>
            <person name="Mayer K.F.X."/>
            <person name="Baldrich P."/>
            <person name="Meyers B.C."/>
            <person name="Huo N."/>
            <person name="Gu Y.Q."/>
            <person name="Zhou H."/>
            <person name="Devos K.M."/>
            <person name="Bennetzen J.L."/>
            <person name="Unver T."/>
            <person name="Budak H."/>
            <person name="Gulick P.J."/>
            <person name="Galiba G."/>
            <person name="Kalapos B."/>
            <person name="Nelson D.R."/>
            <person name="Li P."/>
            <person name="You F.M."/>
            <person name="Luo M.C."/>
            <person name="Dvorak J."/>
        </authorList>
    </citation>
    <scope>NUCLEOTIDE SEQUENCE [LARGE SCALE GENOMIC DNA]</scope>
    <source>
        <strain evidence="3">cv. AL8/78</strain>
    </source>
</reference>
<dbReference type="InterPro" id="IPR036404">
    <property type="entry name" value="Jacalin-like_lectin_dom_sf"/>
</dbReference>
<accession>A0A453EEI1</accession>
<dbReference type="EnsemblPlants" id="AET3Gv20317600.1">
    <property type="protein sequence ID" value="AET3Gv20317600.1"/>
    <property type="gene ID" value="AET3Gv20317600"/>
</dbReference>
<protein>
    <recommendedName>
        <fullName evidence="2">Jacalin-type lectin domain-containing protein</fullName>
    </recommendedName>
</protein>
<dbReference type="CDD" id="cd09612">
    <property type="entry name" value="Jacalin"/>
    <property type="match status" value="1"/>
</dbReference>
<name>A0A453EEI1_AEGTS</name>
<dbReference type="Proteomes" id="UP000015105">
    <property type="component" value="Chromosome 3D"/>
</dbReference>
<reference evidence="4" key="2">
    <citation type="journal article" date="2017" name="Nat. Plants">
        <title>The Aegilops tauschii genome reveals multiple impacts of transposons.</title>
        <authorList>
            <person name="Zhao G."/>
            <person name="Zou C."/>
            <person name="Li K."/>
            <person name="Wang K."/>
            <person name="Li T."/>
            <person name="Gao L."/>
            <person name="Zhang X."/>
            <person name="Wang H."/>
            <person name="Yang Z."/>
            <person name="Liu X."/>
            <person name="Jiang W."/>
            <person name="Mao L."/>
            <person name="Kong X."/>
            <person name="Jiao Y."/>
            <person name="Jia J."/>
        </authorList>
    </citation>
    <scope>NUCLEOTIDE SEQUENCE [LARGE SCALE GENOMIC DNA]</scope>
    <source>
        <strain evidence="4">cv. AL8/78</strain>
    </source>
</reference>
<dbReference type="PANTHER" id="PTHR46506">
    <property type="entry name" value="OS05G0143600 PROTEIN"/>
    <property type="match status" value="1"/>
</dbReference>
<organism evidence="3 4">
    <name type="scientific">Aegilops tauschii subsp. strangulata</name>
    <name type="common">Goatgrass</name>
    <dbReference type="NCBI Taxonomy" id="200361"/>
    <lineage>
        <taxon>Eukaryota</taxon>
        <taxon>Viridiplantae</taxon>
        <taxon>Streptophyta</taxon>
        <taxon>Embryophyta</taxon>
        <taxon>Tracheophyta</taxon>
        <taxon>Spermatophyta</taxon>
        <taxon>Magnoliopsida</taxon>
        <taxon>Liliopsida</taxon>
        <taxon>Poales</taxon>
        <taxon>Poaceae</taxon>
        <taxon>BOP clade</taxon>
        <taxon>Pooideae</taxon>
        <taxon>Triticodae</taxon>
        <taxon>Triticeae</taxon>
        <taxon>Triticinae</taxon>
        <taxon>Aegilops</taxon>
    </lineage>
</organism>
<reference evidence="4" key="1">
    <citation type="journal article" date="2014" name="Science">
        <title>Ancient hybridizations among the ancestral genomes of bread wheat.</title>
        <authorList>
            <consortium name="International Wheat Genome Sequencing Consortium,"/>
            <person name="Marcussen T."/>
            <person name="Sandve S.R."/>
            <person name="Heier L."/>
            <person name="Spannagl M."/>
            <person name="Pfeifer M."/>
            <person name="Jakobsen K.S."/>
            <person name="Wulff B.B."/>
            <person name="Steuernagel B."/>
            <person name="Mayer K.F."/>
            <person name="Olsen O.A."/>
        </authorList>
    </citation>
    <scope>NUCLEOTIDE SEQUENCE [LARGE SCALE GENOMIC DNA]</scope>
    <source>
        <strain evidence="4">cv. AL8/78</strain>
    </source>
</reference>
<dbReference type="SUPFAM" id="SSF51101">
    <property type="entry name" value="Mannose-binding lectins"/>
    <property type="match status" value="1"/>
</dbReference>